<feature type="domain" description="HTH lysR-type" evidence="5">
    <location>
        <begin position="1"/>
        <end position="60"/>
    </location>
</feature>
<evidence type="ECO:0000313" key="7">
    <source>
        <dbReference type="Proteomes" id="UP000191686"/>
    </source>
</evidence>
<dbReference type="Gene3D" id="1.10.10.10">
    <property type="entry name" value="Winged helix-like DNA-binding domain superfamily/Winged helix DNA-binding domain"/>
    <property type="match status" value="1"/>
</dbReference>
<dbReference type="InterPro" id="IPR036390">
    <property type="entry name" value="WH_DNA-bd_sf"/>
</dbReference>
<organism evidence="6 7">
    <name type="scientific">Burkholderia cenocepacia</name>
    <dbReference type="NCBI Taxonomy" id="95486"/>
    <lineage>
        <taxon>Bacteria</taxon>
        <taxon>Pseudomonadati</taxon>
        <taxon>Pseudomonadota</taxon>
        <taxon>Betaproteobacteria</taxon>
        <taxon>Burkholderiales</taxon>
        <taxon>Burkholderiaceae</taxon>
        <taxon>Burkholderia</taxon>
        <taxon>Burkholderia cepacia complex</taxon>
    </lineage>
</organism>
<keyword evidence="3" id="KW-0238">DNA-binding</keyword>
<dbReference type="InterPro" id="IPR036388">
    <property type="entry name" value="WH-like_DNA-bd_sf"/>
</dbReference>
<evidence type="ECO:0000256" key="3">
    <source>
        <dbReference type="ARBA" id="ARBA00023125"/>
    </source>
</evidence>
<gene>
    <name evidence="6" type="ORF">UE95_027145</name>
</gene>
<dbReference type="SUPFAM" id="SSF46785">
    <property type="entry name" value="Winged helix' DNA-binding domain"/>
    <property type="match status" value="1"/>
</dbReference>
<evidence type="ECO:0000259" key="5">
    <source>
        <dbReference type="PROSITE" id="PS50931"/>
    </source>
</evidence>
<dbReference type="PANTHER" id="PTHR30537:SF68">
    <property type="entry name" value="TRANSCRIPTIONAL REGULATOR-RELATED"/>
    <property type="match status" value="1"/>
</dbReference>
<dbReference type="PROSITE" id="PS50931">
    <property type="entry name" value="HTH_LYSR"/>
    <property type="match status" value="1"/>
</dbReference>
<dbReference type="GO" id="GO:0003677">
    <property type="term" value="F:DNA binding"/>
    <property type="evidence" value="ECO:0007669"/>
    <property type="project" value="UniProtKB-KW"/>
</dbReference>
<dbReference type="AlphaFoldDB" id="A0ABD4UL64"/>
<evidence type="ECO:0000256" key="1">
    <source>
        <dbReference type="ARBA" id="ARBA00009437"/>
    </source>
</evidence>
<reference evidence="6 7" key="1">
    <citation type="journal article" date="2017" name="Front. Microbiol.">
        <title>Genomics reveals a unique clone of Burkholderia cenocepacia harbouring an actively excising novel genomic island.</title>
        <authorList>
            <person name="Patil P."/>
            <person name="Mali S."/>
            <person name="Midha S."/>
            <person name="Gautam V."/>
            <person name="Dash L."/>
            <person name="Kumar S."/>
            <person name="Shastri J."/>
            <person name="Singhal L."/>
            <person name="Patil P.B."/>
        </authorList>
    </citation>
    <scope>NUCLEOTIDE SEQUENCE [LARGE SCALE GENOMIC DNA]</scope>
    <source>
        <strain evidence="6 7">BC-19</strain>
    </source>
</reference>
<dbReference type="InterPro" id="IPR058163">
    <property type="entry name" value="LysR-type_TF_proteobact-type"/>
</dbReference>
<keyword evidence="2" id="KW-0805">Transcription regulation</keyword>
<dbReference type="CDD" id="cd08422">
    <property type="entry name" value="PBP2_CrgA_like"/>
    <property type="match status" value="1"/>
</dbReference>
<dbReference type="Proteomes" id="UP000191686">
    <property type="component" value="Unassembled WGS sequence"/>
</dbReference>
<sequence>MNRDLNDTLVFLRVVQSGSFTAAALALQIPKTTVSRRVRELEAYLGSRLLHRTTRKLRLTEAGSAYFEHCSSIGKQLDDAENAVQRIRSTPAGWLRVTLPYSFGITWVAPLIAGFCSRYPDVRLDILATHVPLDLFDDDVDVALRLGVLPDSSLVARRLGSFSTSVYASPAYVEQHGAPSVPDELRLHPSLALHQARSESGYIWPLRKAGRKWTHYSLKPVIVASDPALILDAARAGQGLLLAMDTSMASEVEAGRLLKVLPEWMGPPQDLNALFPRELVPSPKLQAFLNYLKMQLRFGDMHREPSRAFAFDGQLVVRHVPGADIK</sequence>
<evidence type="ECO:0000256" key="4">
    <source>
        <dbReference type="ARBA" id="ARBA00023163"/>
    </source>
</evidence>
<dbReference type="Gene3D" id="3.40.190.290">
    <property type="match status" value="1"/>
</dbReference>
<dbReference type="PANTHER" id="PTHR30537">
    <property type="entry name" value="HTH-TYPE TRANSCRIPTIONAL REGULATOR"/>
    <property type="match status" value="1"/>
</dbReference>
<dbReference type="SUPFAM" id="SSF53850">
    <property type="entry name" value="Periplasmic binding protein-like II"/>
    <property type="match status" value="1"/>
</dbReference>
<dbReference type="RefSeq" id="WP_080323193.1">
    <property type="nucleotide sequence ID" value="NZ_JYMX02000026.1"/>
</dbReference>
<evidence type="ECO:0000313" key="6">
    <source>
        <dbReference type="EMBL" id="MCW3714968.1"/>
    </source>
</evidence>
<comment type="caution">
    <text evidence="6">The sequence shown here is derived from an EMBL/GenBank/DDBJ whole genome shotgun (WGS) entry which is preliminary data.</text>
</comment>
<proteinExistence type="inferred from homology"/>
<dbReference type="InterPro" id="IPR000847">
    <property type="entry name" value="LysR_HTH_N"/>
</dbReference>
<dbReference type="Pfam" id="PF00126">
    <property type="entry name" value="HTH_1"/>
    <property type="match status" value="1"/>
</dbReference>
<dbReference type="FunFam" id="1.10.10.10:FF:000001">
    <property type="entry name" value="LysR family transcriptional regulator"/>
    <property type="match status" value="1"/>
</dbReference>
<name>A0ABD4UL64_9BURK</name>
<reference evidence="6 7" key="2">
    <citation type="journal article" date="2017" name="Front. Microbiol.">
        <title>Genomics Reveals a Unique Clone of Burkholderia cenocepacia Harboring an Actively Excising Novel Genomic Island.</title>
        <authorList>
            <person name="Patil P.P."/>
            <person name="Mali S."/>
            <person name="Midha S."/>
            <person name="Gautam V."/>
            <person name="Dash L."/>
            <person name="Kumar S."/>
            <person name="Shastri J."/>
            <person name="Singhal L."/>
            <person name="Patil P.B."/>
        </authorList>
    </citation>
    <scope>NUCLEOTIDE SEQUENCE [LARGE SCALE GENOMIC DNA]</scope>
    <source>
        <strain evidence="6 7">BC-19</strain>
    </source>
</reference>
<comment type="similarity">
    <text evidence="1">Belongs to the LysR transcriptional regulatory family.</text>
</comment>
<dbReference type="Pfam" id="PF03466">
    <property type="entry name" value="LysR_substrate"/>
    <property type="match status" value="1"/>
</dbReference>
<evidence type="ECO:0000256" key="2">
    <source>
        <dbReference type="ARBA" id="ARBA00023015"/>
    </source>
</evidence>
<accession>A0ABD4UL64</accession>
<protein>
    <submittedName>
        <fullName evidence="6">LysR family transcriptional regulator</fullName>
    </submittedName>
</protein>
<dbReference type="EMBL" id="JYMX02000026">
    <property type="protein sequence ID" value="MCW3714968.1"/>
    <property type="molecule type" value="Genomic_DNA"/>
</dbReference>
<dbReference type="InterPro" id="IPR005119">
    <property type="entry name" value="LysR_subst-bd"/>
</dbReference>
<keyword evidence="4" id="KW-0804">Transcription</keyword>